<dbReference type="AlphaFoldDB" id="A0A4S8QMS1"/>
<proteinExistence type="predicted"/>
<protein>
    <submittedName>
        <fullName evidence="2">Uncharacterized protein</fullName>
    </submittedName>
</protein>
<dbReference type="EMBL" id="STGY01000032">
    <property type="protein sequence ID" value="THV42024.1"/>
    <property type="molecule type" value="Genomic_DNA"/>
</dbReference>
<accession>A0A4S8QMS1</accession>
<dbReference type="RefSeq" id="WP_136534179.1">
    <property type="nucleotide sequence ID" value="NZ_STGY01000032.1"/>
</dbReference>
<evidence type="ECO:0000313" key="2">
    <source>
        <dbReference type="EMBL" id="THV42024.1"/>
    </source>
</evidence>
<gene>
    <name evidence="2" type="ORF">FAB82_08855</name>
</gene>
<comment type="caution">
    <text evidence="2">The sequence shown here is derived from an EMBL/GenBank/DDBJ whole genome shotgun (WGS) entry which is preliminary data.</text>
</comment>
<feature type="region of interest" description="Disordered" evidence="1">
    <location>
        <begin position="1"/>
        <end position="22"/>
    </location>
</feature>
<name>A0A4S8QMS1_9ACTN</name>
<organism evidence="2 3">
    <name type="scientific">Glycomyces buryatensis</name>
    <dbReference type="NCBI Taxonomy" id="2570927"/>
    <lineage>
        <taxon>Bacteria</taxon>
        <taxon>Bacillati</taxon>
        <taxon>Actinomycetota</taxon>
        <taxon>Actinomycetes</taxon>
        <taxon>Glycomycetales</taxon>
        <taxon>Glycomycetaceae</taxon>
        <taxon>Glycomyces</taxon>
    </lineage>
</organism>
<dbReference type="Proteomes" id="UP000308760">
    <property type="component" value="Unassembled WGS sequence"/>
</dbReference>
<sequence>MGSSGSYTPGPTQPTPIDTGTAMMSAERIVFRGTKATREWRFDKLVGFEHSYDSAWTALQVSNRQRTSGIGYGAVAADDFRMRLDLALAVWRGDREGYVAALKAQFHS</sequence>
<evidence type="ECO:0000256" key="1">
    <source>
        <dbReference type="SAM" id="MobiDB-lite"/>
    </source>
</evidence>
<reference evidence="3" key="1">
    <citation type="submission" date="2019-04" db="EMBL/GenBank/DDBJ databases">
        <title>Nocardioides xinjiangensis sp. nov.</title>
        <authorList>
            <person name="Liu S."/>
        </authorList>
    </citation>
    <scope>NUCLEOTIDE SEQUENCE [LARGE SCALE GENOMIC DNA]</scope>
    <source>
        <strain evidence="3">18</strain>
    </source>
</reference>
<dbReference type="OrthoDB" id="4169181at2"/>
<reference evidence="2 3" key="2">
    <citation type="submission" date="2019-05" db="EMBL/GenBank/DDBJ databases">
        <title>Glycomyces buryatensis sp. nov.</title>
        <authorList>
            <person name="Nikitina E."/>
        </authorList>
    </citation>
    <scope>NUCLEOTIDE SEQUENCE [LARGE SCALE GENOMIC DNA]</scope>
    <source>
        <strain evidence="2 3">18</strain>
    </source>
</reference>
<keyword evidence="3" id="KW-1185">Reference proteome</keyword>
<evidence type="ECO:0000313" key="3">
    <source>
        <dbReference type="Proteomes" id="UP000308760"/>
    </source>
</evidence>
<feature type="compositionally biased region" description="Polar residues" evidence="1">
    <location>
        <begin position="1"/>
        <end position="18"/>
    </location>
</feature>